<organism evidence="1 2">
    <name type="scientific">Amnibacterium soli</name>
    <dbReference type="NCBI Taxonomy" id="1282736"/>
    <lineage>
        <taxon>Bacteria</taxon>
        <taxon>Bacillati</taxon>
        <taxon>Actinomycetota</taxon>
        <taxon>Actinomycetes</taxon>
        <taxon>Micrococcales</taxon>
        <taxon>Microbacteriaceae</taxon>
        <taxon>Amnibacterium</taxon>
    </lineage>
</organism>
<evidence type="ECO:0000313" key="2">
    <source>
        <dbReference type="Proteomes" id="UP001500121"/>
    </source>
</evidence>
<gene>
    <name evidence="1" type="ORF">GCM10025783_25480</name>
</gene>
<comment type="caution">
    <text evidence="1">The sequence shown here is derived from an EMBL/GenBank/DDBJ whole genome shotgun (WGS) entry which is preliminary data.</text>
</comment>
<name>A0ABP8ZAY2_9MICO</name>
<dbReference type="EMBL" id="BAABLP010000005">
    <property type="protein sequence ID" value="GAA4751760.1"/>
    <property type="molecule type" value="Genomic_DNA"/>
</dbReference>
<dbReference type="RefSeq" id="WP_345481636.1">
    <property type="nucleotide sequence ID" value="NZ_BAABLP010000005.1"/>
</dbReference>
<reference evidence="2" key="1">
    <citation type="journal article" date="2019" name="Int. J. Syst. Evol. Microbiol.">
        <title>The Global Catalogue of Microorganisms (GCM) 10K type strain sequencing project: providing services to taxonomists for standard genome sequencing and annotation.</title>
        <authorList>
            <consortium name="The Broad Institute Genomics Platform"/>
            <consortium name="The Broad Institute Genome Sequencing Center for Infectious Disease"/>
            <person name="Wu L."/>
            <person name="Ma J."/>
        </authorList>
    </citation>
    <scope>NUCLEOTIDE SEQUENCE [LARGE SCALE GENOMIC DNA]</scope>
    <source>
        <strain evidence="2">JCM 19015</strain>
    </source>
</reference>
<dbReference type="SUPFAM" id="SSF53474">
    <property type="entry name" value="alpha/beta-Hydrolases"/>
    <property type="match status" value="1"/>
</dbReference>
<proteinExistence type="predicted"/>
<evidence type="ECO:0000313" key="1">
    <source>
        <dbReference type="EMBL" id="GAA4751760.1"/>
    </source>
</evidence>
<dbReference type="Gene3D" id="3.40.50.1820">
    <property type="entry name" value="alpha/beta hydrolase"/>
    <property type="match status" value="1"/>
</dbReference>
<dbReference type="InterPro" id="IPR029058">
    <property type="entry name" value="AB_hydrolase_fold"/>
</dbReference>
<keyword evidence="2" id="KW-1185">Reference proteome</keyword>
<dbReference type="Proteomes" id="UP001500121">
    <property type="component" value="Unassembled WGS sequence"/>
</dbReference>
<evidence type="ECO:0008006" key="3">
    <source>
        <dbReference type="Google" id="ProtNLM"/>
    </source>
</evidence>
<sequence length="226" mass="25003">MSVARIAGWWARDYVAAVQWQVGPLLQHHDPADYLQGRPGQRHVVVLPGIWETWRFLLPLVDRLHRAGHPVHAVTALRNNGATVDSSTDVVASYLADHDLDDVLIVAHSKGGLIGKDLMLRPDTGPRVRKMFAISSPFSGSIYARYILLPSLHAFSPKDPTTVRLAADRSVNARITSVWAKFDPHIPGGSELPGAALNRRIDDGGHFRILRNPEVLRELDRFAATP</sequence>
<accession>A0ABP8ZAY2</accession>
<protein>
    <recommendedName>
        <fullName evidence="3">Alpha/beta hydrolase</fullName>
    </recommendedName>
</protein>